<proteinExistence type="predicted"/>
<dbReference type="SUPFAM" id="SSF46955">
    <property type="entry name" value="Putative DNA-binding domain"/>
    <property type="match status" value="1"/>
</dbReference>
<dbReference type="OrthoDB" id="5242095at2"/>
<evidence type="ECO:0000313" key="5">
    <source>
        <dbReference type="Proteomes" id="UP000042997"/>
    </source>
</evidence>
<dbReference type="PROSITE" id="PS50937">
    <property type="entry name" value="HTH_MERR_2"/>
    <property type="match status" value="1"/>
</dbReference>
<dbReference type="GO" id="GO:0003677">
    <property type="term" value="F:DNA binding"/>
    <property type="evidence" value="ECO:0007669"/>
    <property type="project" value="UniProtKB-KW"/>
</dbReference>
<gene>
    <name evidence="4" type="ORF">RHRU231_350076</name>
</gene>
<dbReference type="SMART" id="SM00422">
    <property type="entry name" value="HTH_MERR"/>
    <property type="match status" value="1"/>
</dbReference>
<dbReference type="InterPro" id="IPR009061">
    <property type="entry name" value="DNA-bd_dom_put_sf"/>
</dbReference>
<evidence type="ECO:0000259" key="3">
    <source>
        <dbReference type="PROSITE" id="PS50937"/>
    </source>
</evidence>
<protein>
    <submittedName>
        <fullName evidence="4">MerR family transcriptional regulator</fullName>
    </submittedName>
</protein>
<feature type="region of interest" description="Disordered" evidence="2">
    <location>
        <begin position="201"/>
        <end position="241"/>
    </location>
</feature>
<organism evidence="4 5">
    <name type="scientific">Rhodococcus ruber</name>
    <dbReference type="NCBI Taxonomy" id="1830"/>
    <lineage>
        <taxon>Bacteria</taxon>
        <taxon>Bacillati</taxon>
        <taxon>Actinomycetota</taxon>
        <taxon>Actinomycetes</taxon>
        <taxon>Mycobacteriales</taxon>
        <taxon>Nocardiaceae</taxon>
        <taxon>Rhodococcus</taxon>
    </lineage>
</organism>
<feature type="compositionally biased region" description="Pro residues" evidence="2">
    <location>
        <begin position="208"/>
        <end position="233"/>
    </location>
</feature>
<evidence type="ECO:0000313" key="4">
    <source>
        <dbReference type="EMBL" id="CDZ87859.1"/>
    </source>
</evidence>
<dbReference type="PANTHER" id="PTHR30204:SF98">
    <property type="entry name" value="HTH-TYPE TRANSCRIPTIONAL REGULATOR ADHR"/>
    <property type="match status" value="1"/>
</dbReference>
<dbReference type="RefSeq" id="WP_017680055.1">
    <property type="nucleotide sequence ID" value="NZ_CP038030.2"/>
</dbReference>
<dbReference type="GO" id="GO:0003700">
    <property type="term" value="F:DNA-binding transcription factor activity"/>
    <property type="evidence" value="ECO:0007669"/>
    <property type="project" value="InterPro"/>
</dbReference>
<dbReference type="EMBL" id="CCSD01000045">
    <property type="protein sequence ID" value="CDZ87859.1"/>
    <property type="molecule type" value="Genomic_DNA"/>
</dbReference>
<feature type="domain" description="HTH merR-type" evidence="3">
    <location>
        <begin position="1"/>
        <end position="69"/>
    </location>
</feature>
<dbReference type="Gene3D" id="1.10.1660.10">
    <property type="match status" value="1"/>
</dbReference>
<dbReference type="Pfam" id="PF13411">
    <property type="entry name" value="MerR_1"/>
    <property type="match status" value="1"/>
</dbReference>
<dbReference type="PANTHER" id="PTHR30204">
    <property type="entry name" value="REDOX-CYCLING DRUG-SENSING TRANSCRIPTIONAL ACTIVATOR SOXR"/>
    <property type="match status" value="1"/>
</dbReference>
<evidence type="ECO:0000256" key="2">
    <source>
        <dbReference type="SAM" id="MobiDB-lite"/>
    </source>
</evidence>
<accession>A0A098BGM6</accession>
<reference evidence="4 5" key="1">
    <citation type="journal article" date="2014" name="Genome Announc.">
        <title>Draft Genome Sequence of Propane- and Butane-Oxidizing Actinobacterium Rhodococcus ruber IEGM 231.</title>
        <authorList>
            <person name="Ivshina I.B."/>
            <person name="Kuyukina M.S."/>
            <person name="Krivoruchko A.V."/>
            <person name="Barbe V."/>
            <person name="Fischer C."/>
        </authorList>
    </citation>
    <scope>NUCLEOTIDE SEQUENCE [LARGE SCALE GENOMIC DNA]</scope>
</reference>
<name>A0A098BGM6_9NOCA</name>
<dbReference type="InterPro" id="IPR047057">
    <property type="entry name" value="MerR_fam"/>
</dbReference>
<keyword evidence="1" id="KW-0238">DNA-binding</keyword>
<sequence>MRISELVDRTGVPLATVKYYLREGLLMPGEATSATQARYDGRHVRRLALIRALAAQGLPLPRIREIVRLLDGTDESLFVALGRAIAALPPYPPGDGESVPHDYPRARHVLERLGQLYDPRFAAVAQLERALAALDSAGLTMSDERIDVYGRHVLGIAEIDIDLLPTRSREATVEAAVLGTALYEPVLTAMRRLAHQHLAARRLTESGPPVPDSPDGPVPDSPDGPVPDSPDGPVPDSQEQQ</sequence>
<evidence type="ECO:0000256" key="1">
    <source>
        <dbReference type="ARBA" id="ARBA00023125"/>
    </source>
</evidence>
<dbReference type="InterPro" id="IPR000551">
    <property type="entry name" value="MerR-type_HTH_dom"/>
</dbReference>
<dbReference type="Proteomes" id="UP000042997">
    <property type="component" value="Unassembled WGS sequence"/>
</dbReference>
<dbReference type="GeneID" id="66837128"/>
<dbReference type="AlphaFoldDB" id="A0A098BGM6"/>
<dbReference type="eggNOG" id="COG0789">
    <property type="taxonomic scope" value="Bacteria"/>
</dbReference>